<dbReference type="Gene3D" id="3.30.710.10">
    <property type="entry name" value="Potassium Channel Kv1.1, Chain A"/>
    <property type="match status" value="1"/>
</dbReference>
<evidence type="ECO:0000256" key="1">
    <source>
        <dbReference type="SAM" id="Phobius"/>
    </source>
</evidence>
<dbReference type="InterPro" id="IPR000210">
    <property type="entry name" value="BTB/POZ_dom"/>
</dbReference>
<dbReference type="InterPro" id="IPR011333">
    <property type="entry name" value="SKP1/BTB/POZ_sf"/>
</dbReference>
<evidence type="ECO:0000259" key="2">
    <source>
        <dbReference type="PROSITE" id="PS50097"/>
    </source>
</evidence>
<feature type="transmembrane region" description="Helical" evidence="1">
    <location>
        <begin position="180"/>
        <end position="200"/>
    </location>
</feature>
<feature type="transmembrane region" description="Helical" evidence="1">
    <location>
        <begin position="73"/>
        <end position="93"/>
    </location>
</feature>
<dbReference type="SUPFAM" id="SSF54695">
    <property type="entry name" value="POZ domain"/>
    <property type="match status" value="1"/>
</dbReference>
<keyword evidence="1" id="KW-0812">Transmembrane</keyword>
<feature type="transmembrane region" description="Helical" evidence="1">
    <location>
        <begin position="148"/>
        <end position="173"/>
    </location>
</feature>
<feature type="transmembrane region" description="Helical" evidence="1">
    <location>
        <begin position="41"/>
        <end position="61"/>
    </location>
</feature>
<keyword evidence="1" id="KW-0472">Membrane</keyword>
<dbReference type="Proteomes" id="UP001056384">
    <property type="component" value="Chromosome 8"/>
</dbReference>
<dbReference type="PANTHER" id="PTHR42109:SF2">
    <property type="entry name" value="INTEGRAL MEMBRANE PROTEIN"/>
    <property type="match status" value="1"/>
</dbReference>
<dbReference type="SMART" id="SM00225">
    <property type="entry name" value="BTB"/>
    <property type="match status" value="1"/>
</dbReference>
<dbReference type="AlphaFoldDB" id="A0A9Q9EM95"/>
<gene>
    <name evidence="3" type="ORF">Slin15195_G099150</name>
</gene>
<reference evidence="3" key="1">
    <citation type="submission" date="2022-06" db="EMBL/GenBank/DDBJ databases">
        <title>Complete genome sequences of two strains of the flax pathogen Septoria linicola.</title>
        <authorList>
            <person name="Lapalu N."/>
            <person name="Simon A."/>
            <person name="Demenou B."/>
            <person name="Paumier D."/>
            <person name="Guillot M.-P."/>
            <person name="Gout L."/>
            <person name="Valade R."/>
        </authorList>
    </citation>
    <scope>NUCLEOTIDE SEQUENCE</scope>
    <source>
        <strain evidence="3">SE15195</strain>
    </source>
</reference>
<feature type="transmembrane region" description="Helical" evidence="1">
    <location>
        <begin position="114"/>
        <end position="136"/>
    </location>
</feature>
<keyword evidence="4" id="KW-1185">Reference proteome</keyword>
<keyword evidence="1" id="KW-1133">Transmembrane helix</keyword>
<name>A0A9Q9EM95_9PEZI</name>
<organism evidence="3 4">
    <name type="scientific">Septoria linicola</name>
    <dbReference type="NCBI Taxonomy" id="215465"/>
    <lineage>
        <taxon>Eukaryota</taxon>
        <taxon>Fungi</taxon>
        <taxon>Dikarya</taxon>
        <taxon>Ascomycota</taxon>
        <taxon>Pezizomycotina</taxon>
        <taxon>Dothideomycetes</taxon>
        <taxon>Dothideomycetidae</taxon>
        <taxon>Mycosphaerellales</taxon>
        <taxon>Mycosphaerellaceae</taxon>
        <taxon>Septoria</taxon>
    </lineage>
</organism>
<sequence length="486" mass="53499">MAGTTWSTPALWTASCIILAFYVLTLFPIAYIFFKHRKRGLTAWIYLTLFVLLQLGGWGIIAAVGRTQGPTYIAPALASIALSPLFVGTAGVLHEWFTTTRVANIDTNAPTAQWLLHAFHLIAVFSFGLILGGNVLEGMDGAPPYTRTLLQAGAFLLSVLFLALCVAAVGLWWHHSKDSCLPLIWSVLLALPFLGLRYVYELVTAFDDNADINQNYGKLVYRVVLQVIPQAIVLLLLIAGGVLARNINAETRLEQHDTVPLVADEEERGSGDHDKGVNQVAARMQKRATLHEIGHGADVTIETPDGSFRAHKLTLGERSPFFRRALIRSSVTGMVYFVVAHNALITHAILRHIYRLPLDYITIGTSQNYDVAHTSLVNLVTLRDAAMMFGLPELVREAEQKFNDIVKSLNVPALLADLGAQVFGRTNFLSMRSAIVAASAAHMQETLADENAWFDLYNNEAFSRAVLRLAYPTGHESSPQGEHMNQ</sequence>
<feature type="transmembrane region" description="Helical" evidence="1">
    <location>
        <begin position="12"/>
        <end position="34"/>
    </location>
</feature>
<proteinExistence type="predicted"/>
<dbReference type="InterPro" id="IPR056119">
    <property type="entry name" value="DUF7702"/>
</dbReference>
<feature type="transmembrane region" description="Helical" evidence="1">
    <location>
        <begin position="220"/>
        <end position="244"/>
    </location>
</feature>
<feature type="domain" description="BTB" evidence="2">
    <location>
        <begin position="297"/>
        <end position="362"/>
    </location>
</feature>
<dbReference type="EMBL" id="CP099425">
    <property type="protein sequence ID" value="USW56596.1"/>
    <property type="molecule type" value="Genomic_DNA"/>
</dbReference>
<dbReference type="Pfam" id="PF24800">
    <property type="entry name" value="DUF7702"/>
    <property type="match status" value="1"/>
</dbReference>
<evidence type="ECO:0000313" key="3">
    <source>
        <dbReference type="EMBL" id="USW56596.1"/>
    </source>
</evidence>
<dbReference type="PANTHER" id="PTHR42109">
    <property type="entry name" value="UNPLACED GENOMIC SCAFFOLD UM_SCAF_CONTIG_1.265, WHOLE GENOME SHOTGUN SEQUENCE"/>
    <property type="match status" value="1"/>
</dbReference>
<evidence type="ECO:0000313" key="4">
    <source>
        <dbReference type="Proteomes" id="UP001056384"/>
    </source>
</evidence>
<dbReference type="PROSITE" id="PS50097">
    <property type="entry name" value="BTB"/>
    <property type="match status" value="1"/>
</dbReference>
<protein>
    <submittedName>
        <fullName evidence="3">BTB/POZ domain-containing protein</fullName>
    </submittedName>
</protein>
<accession>A0A9Q9EM95</accession>